<name>A0AAV9VXE6_9PEZI</name>
<evidence type="ECO:0000313" key="2">
    <source>
        <dbReference type="EMBL" id="KAK6498551.1"/>
    </source>
</evidence>
<feature type="compositionally biased region" description="Basic and acidic residues" evidence="1">
    <location>
        <begin position="61"/>
        <end position="70"/>
    </location>
</feature>
<comment type="caution">
    <text evidence="2">The sequence shown here is derived from an EMBL/GenBank/DDBJ whole genome shotgun (WGS) entry which is preliminary data.</text>
</comment>
<keyword evidence="3" id="KW-1185">Reference proteome</keyword>
<reference evidence="2 3" key="1">
    <citation type="submission" date="2023-08" db="EMBL/GenBank/DDBJ databases">
        <authorList>
            <person name="Palmer J.M."/>
        </authorList>
    </citation>
    <scope>NUCLEOTIDE SEQUENCE [LARGE SCALE GENOMIC DNA]</scope>
    <source>
        <strain evidence="2 3">TWF481</strain>
    </source>
</reference>
<protein>
    <submittedName>
        <fullName evidence="2">Uncharacterized protein</fullName>
    </submittedName>
</protein>
<feature type="compositionally biased region" description="Basic and acidic residues" evidence="1">
    <location>
        <begin position="28"/>
        <end position="52"/>
    </location>
</feature>
<feature type="compositionally biased region" description="Polar residues" evidence="1">
    <location>
        <begin position="89"/>
        <end position="105"/>
    </location>
</feature>
<feature type="region of interest" description="Disordered" evidence="1">
    <location>
        <begin position="1"/>
        <end position="162"/>
    </location>
</feature>
<accession>A0AAV9VXE6</accession>
<evidence type="ECO:0000313" key="3">
    <source>
        <dbReference type="Proteomes" id="UP001370758"/>
    </source>
</evidence>
<dbReference type="EMBL" id="JAVHJL010000008">
    <property type="protein sequence ID" value="KAK6498551.1"/>
    <property type="molecule type" value="Genomic_DNA"/>
</dbReference>
<evidence type="ECO:0000256" key="1">
    <source>
        <dbReference type="SAM" id="MobiDB-lite"/>
    </source>
</evidence>
<feature type="compositionally biased region" description="Basic and acidic residues" evidence="1">
    <location>
        <begin position="8"/>
        <end position="20"/>
    </location>
</feature>
<dbReference type="AlphaFoldDB" id="A0AAV9VXE6"/>
<organism evidence="2 3">
    <name type="scientific">Arthrobotrys musiformis</name>
    <dbReference type="NCBI Taxonomy" id="47236"/>
    <lineage>
        <taxon>Eukaryota</taxon>
        <taxon>Fungi</taxon>
        <taxon>Dikarya</taxon>
        <taxon>Ascomycota</taxon>
        <taxon>Pezizomycotina</taxon>
        <taxon>Orbiliomycetes</taxon>
        <taxon>Orbiliales</taxon>
        <taxon>Orbiliaceae</taxon>
        <taxon>Arthrobotrys</taxon>
    </lineage>
</organism>
<feature type="compositionally biased region" description="Polar residues" evidence="1">
    <location>
        <begin position="122"/>
        <end position="140"/>
    </location>
</feature>
<gene>
    <name evidence="2" type="ORF">TWF481_011139</name>
</gene>
<sequence>MSTSRARQRTETDVRFKRLLDASPMPESVRRLYESLRRQEQHIRQRVHEQQRPKGRLNASVHREAPEPNKMDMSIPTEAPVRPSHTEETSSLTGIQGSGSSTKENNAPEARGKRSNYKKLVTGSSSNQVESYPQSSTVTNAASQRRRSARSSGPREYWVLGSRRKIPIYNETALSKPHA</sequence>
<dbReference type="Proteomes" id="UP001370758">
    <property type="component" value="Unassembled WGS sequence"/>
</dbReference>
<proteinExistence type="predicted"/>